<dbReference type="EMBL" id="JN254240">
    <property type="protein sequence ID" value="AEK81053.1"/>
    <property type="molecule type" value="Genomic_DNA"/>
</dbReference>
<proteinExistence type="predicted"/>
<name>G1FSG5_PHYSO</name>
<organism evidence="3">
    <name type="scientific">Phytophthora sojae</name>
    <name type="common">Soybean stem and root rot agent</name>
    <name type="synonym">Phytophthora megasperma f. sp. glycines</name>
    <dbReference type="NCBI Taxonomy" id="67593"/>
    <lineage>
        <taxon>Eukaryota</taxon>
        <taxon>Sar</taxon>
        <taxon>Stramenopiles</taxon>
        <taxon>Oomycota</taxon>
        <taxon>Peronosporomycetes</taxon>
        <taxon>Peronosporales</taxon>
        <taxon>Peronosporaceae</taxon>
        <taxon>Phytophthora</taxon>
    </lineage>
</organism>
<dbReference type="PROSITE" id="PS51257">
    <property type="entry name" value="PROKAR_LIPOPROTEIN"/>
    <property type="match status" value="1"/>
</dbReference>
<evidence type="ECO:0000313" key="3">
    <source>
        <dbReference type="EMBL" id="AEK81053.1"/>
    </source>
</evidence>
<reference evidence="3" key="1">
    <citation type="journal article" date="2011" name="Plant Cell">
        <title>Transcriptional programming and functional interactions within the Phytophthora sojae RXLR effector repertoire.</title>
        <authorList>
            <person name="Wang Q."/>
            <person name="Han C."/>
            <person name="Ferreira A.O."/>
            <person name="Yu X."/>
            <person name="Ye W."/>
            <person name="Tripathy S."/>
            <person name="Kale S.D."/>
            <person name="Gu B."/>
            <person name="Sheng Y."/>
            <person name="Sui Y."/>
            <person name="Wang X."/>
            <person name="Zhang Z."/>
            <person name="Cheng B."/>
            <person name="Dong S."/>
            <person name="Shan W."/>
            <person name="Zheng X."/>
            <person name="Dou D."/>
            <person name="Tyler B.M."/>
            <person name="Wang Y."/>
        </authorList>
    </citation>
    <scope>NUCLEOTIDE SEQUENCE</scope>
    <source>
        <strain evidence="3">P7074</strain>
    </source>
</reference>
<dbReference type="VEuPathDB" id="FungiDB:PHYSODRAFT_288606"/>
<keyword evidence="2" id="KW-0732">Signal</keyword>
<evidence type="ECO:0000256" key="2">
    <source>
        <dbReference type="SAM" id="SignalP"/>
    </source>
</evidence>
<feature type="signal peptide" evidence="2">
    <location>
        <begin position="1"/>
        <end position="24"/>
    </location>
</feature>
<feature type="transmembrane region" description="Helical" evidence="1">
    <location>
        <begin position="183"/>
        <end position="204"/>
    </location>
</feature>
<accession>G1FSG5</accession>
<feature type="chain" id="PRO_5003412522" evidence="2">
    <location>
        <begin position="25"/>
        <end position="206"/>
    </location>
</feature>
<gene>
    <name evidence="3" type="primary">Avh</name>
</gene>
<sequence length="206" mass="21858">MRLSVFLVFFVATFAVSCNTLVSAEKDNAARHLKGTPTDDLTAESEERSLNDIRIMKEINAGIKAAGWGASEKASTAVVAAANAASKQQKALMAVKSFNNIEAKTTAAATTVAKDWKKLANAVEAGASFKKLDVNSPKWKEAFTTAKQTSKIRITEPQAAKITQAAAKQMAKNPSKSRKAQEFLLVSLGLGATVLVLAGLDLMIST</sequence>
<keyword evidence="1" id="KW-0812">Transmembrane</keyword>
<keyword evidence="1" id="KW-0472">Membrane</keyword>
<evidence type="ECO:0000256" key="1">
    <source>
        <dbReference type="SAM" id="Phobius"/>
    </source>
</evidence>
<dbReference type="AlphaFoldDB" id="G1FSG5"/>
<protein>
    <submittedName>
        <fullName evidence="3">Avh258</fullName>
    </submittedName>
</protein>
<keyword evidence="1" id="KW-1133">Transmembrane helix</keyword>